<protein>
    <submittedName>
        <fullName evidence="2">Uncharacterized protein</fullName>
    </submittedName>
</protein>
<dbReference type="EMBL" id="AZBY01000015">
    <property type="protein sequence ID" value="KDB00764.1"/>
    <property type="molecule type" value="Genomic_DNA"/>
</dbReference>
<proteinExistence type="predicted"/>
<dbReference type="Proteomes" id="UP000026921">
    <property type="component" value="Unassembled WGS sequence"/>
</dbReference>
<evidence type="ECO:0000313" key="3">
    <source>
        <dbReference type="Proteomes" id="UP000026921"/>
    </source>
</evidence>
<evidence type="ECO:0000256" key="1">
    <source>
        <dbReference type="SAM" id="Phobius"/>
    </source>
</evidence>
<feature type="transmembrane region" description="Helical" evidence="1">
    <location>
        <begin position="100"/>
        <end position="119"/>
    </location>
</feature>
<accession>A0A836YVF2</accession>
<keyword evidence="1" id="KW-0812">Transmembrane</keyword>
<gene>
    <name evidence="2" type="ORF">LAKU_15c00350</name>
</gene>
<keyword evidence="1" id="KW-1133">Transmembrane helix</keyword>
<keyword evidence="1" id="KW-0472">Membrane</keyword>
<name>A0A836YVF2_9LACO</name>
<comment type="caution">
    <text evidence="2">The sequence shown here is derived from an EMBL/GenBank/DDBJ whole genome shotgun (WGS) entry which is preliminary data.</text>
</comment>
<sequence>MFMKKASSIFTKLVYTLLEFSLMLATVLVICFNWESASTYSNSLKIDFLIFIQIIFVLLALIQIISFYINKIDLKKEIIISAMLFILAMILYILHESTIQFLVCILLILVLIIIDKKYLA</sequence>
<feature type="transmembrane region" description="Helical" evidence="1">
    <location>
        <begin position="12"/>
        <end position="36"/>
    </location>
</feature>
<dbReference type="AlphaFoldDB" id="A0A836YVF2"/>
<evidence type="ECO:0000313" key="2">
    <source>
        <dbReference type="EMBL" id="KDB00764.1"/>
    </source>
</evidence>
<organism evidence="2 3">
    <name type="scientific">Apilactobacillus kunkeei EFB6</name>
    <dbReference type="NCBI Taxonomy" id="1419324"/>
    <lineage>
        <taxon>Bacteria</taxon>
        <taxon>Bacillati</taxon>
        <taxon>Bacillota</taxon>
        <taxon>Bacilli</taxon>
        <taxon>Lactobacillales</taxon>
        <taxon>Lactobacillaceae</taxon>
        <taxon>Apilactobacillus</taxon>
    </lineage>
</organism>
<feature type="transmembrane region" description="Helical" evidence="1">
    <location>
        <begin position="78"/>
        <end position="94"/>
    </location>
</feature>
<feature type="transmembrane region" description="Helical" evidence="1">
    <location>
        <begin position="48"/>
        <end position="69"/>
    </location>
</feature>
<reference evidence="2 3" key="1">
    <citation type="journal article" date="2015" name="Stand. Genomic Sci.">
        <title>High quality draft genome of Lactobacillus kunkeei EFB6, isolated from a German European foulbrood outbreak of honeybees.</title>
        <authorList>
            <person name="Djukic M."/>
            <person name="Poehlein A."/>
            <person name="Strauss J."/>
            <person name="Tann F.J."/>
            <person name="Leimbach A."/>
            <person name="Hoppert M."/>
            <person name="Daniel R."/>
        </authorList>
    </citation>
    <scope>NUCLEOTIDE SEQUENCE [LARGE SCALE GENOMIC DNA]</scope>
    <source>
        <strain evidence="2 3">EFB6</strain>
    </source>
</reference>